<feature type="binding site" evidence="8">
    <location>
        <position position="25"/>
    </location>
    <ligand>
        <name>Zn(2+)</name>
        <dbReference type="ChEBI" id="CHEBI:29105"/>
        <label>1</label>
    </ligand>
</feature>
<keyword evidence="5 8" id="KW-0862">Zinc</keyword>
<evidence type="ECO:0000256" key="2">
    <source>
        <dbReference type="ARBA" id="ARBA00022478"/>
    </source>
</evidence>
<comment type="function">
    <text evidence="7">DNA-dependent RNA polymerase catalyzes the transcription of DNA into RNA using the four ribonucleoside triphosphates as substrates.</text>
</comment>
<dbReference type="SMART" id="SM00661">
    <property type="entry name" value="RPOL9"/>
    <property type="match status" value="1"/>
</dbReference>
<dbReference type="GO" id="GO:0006386">
    <property type="term" value="P:termination of RNA polymerase III transcription"/>
    <property type="evidence" value="ECO:0007669"/>
    <property type="project" value="TreeGrafter"/>
</dbReference>
<dbReference type="InterPro" id="IPR034014">
    <property type="entry name" value="Zn_ribbon_RPC11_C"/>
</dbReference>
<dbReference type="PANTHER" id="PTHR11239:SF12">
    <property type="entry name" value="DNA-DIRECTED RNA POLYMERASE III SUBUNIT RPC10"/>
    <property type="match status" value="1"/>
</dbReference>
<dbReference type="InterPro" id="IPR012164">
    <property type="entry name" value="Rpa12/Rpb9/Rpc10/TFS"/>
</dbReference>
<comment type="similarity">
    <text evidence="7 10">Belongs to the archaeal rpoM/eukaryotic RPA12/RPB9/RPC11 RNA polymerase family.</text>
</comment>
<organism evidence="14">
    <name type="scientific">Gongylonema pulchrum</name>
    <dbReference type="NCBI Taxonomy" id="637853"/>
    <lineage>
        <taxon>Eukaryota</taxon>
        <taxon>Metazoa</taxon>
        <taxon>Ecdysozoa</taxon>
        <taxon>Nematoda</taxon>
        <taxon>Chromadorea</taxon>
        <taxon>Rhabditida</taxon>
        <taxon>Spirurina</taxon>
        <taxon>Spiruromorpha</taxon>
        <taxon>Spiruroidea</taxon>
        <taxon>Gongylonematidae</taxon>
        <taxon>Gongylonema</taxon>
    </lineage>
</organism>
<proteinExistence type="inferred from homology"/>
<feature type="domain" description="TFIIS-type" evidence="11">
    <location>
        <begin position="107"/>
        <end position="149"/>
    </location>
</feature>
<feature type="zinc finger region" description="C4-type" evidence="9">
    <location>
        <begin position="5"/>
        <end position="28"/>
    </location>
</feature>
<keyword evidence="3 8" id="KW-0479">Metal-binding</keyword>
<feature type="binding site" evidence="8">
    <location>
        <position position="139"/>
    </location>
    <ligand>
        <name>Zn(2+)</name>
        <dbReference type="ChEBI" id="CHEBI:29105"/>
        <label>2</label>
    </ligand>
</feature>
<dbReference type="Pfam" id="PF01096">
    <property type="entry name" value="Zn_ribbon_TFIIS"/>
    <property type="match status" value="1"/>
</dbReference>
<evidence type="ECO:0000256" key="6">
    <source>
        <dbReference type="ARBA" id="ARBA00023242"/>
    </source>
</evidence>
<dbReference type="GO" id="GO:0005666">
    <property type="term" value="C:RNA polymerase III complex"/>
    <property type="evidence" value="ECO:0007669"/>
    <property type="project" value="TreeGrafter"/>
</dbReference>
<sequence length="150" mass="17107">MLLFCPECGSTLQIEEGSNCLQFSCNCCPYTQPITKLIKSRLYPKLKDLDEVLGGPSAWENAQITDAKLQHIIAFLLLKIKSRLYPKLKDLDEVLGGPSAWENAQITDERCPRCSGNRAYFMQLQTRSADEPMTVFYRCANSECAFRWKE</sequence>
<gene>
    <name evidence="12" type="ORF">GPUH_LOCUS16421</name>
</gene>
<dbReference type="Proteomes" id="UP000271098">
    <property type="component" value="Unassembled WGS sequence"/>
</dbReference>
<evidence type="ECO:0000259" key="11">
    <source>
        <dbReference type="PROSITE" id="PS51133"/>
    </source>
</evidence>
<dbReference type="EMBL" id="UYRT01083735">
    <property type="protein sequence ID" value="VDN27859.1"/>
    <property type="molecule type" value="Genomic_DNA"/>
</dbReference>
<feature type="binding site" evidence="8">
    <location>
        <position position="8"/>
    </location>
    <ligand>
        <name>Zn(2+)</name>
        <dbReference type="ChEBI" id="CHEBI:29105"/>
        <label>1</label>
    </ligand>
</feature>
<keyword evidence="13" id="KW-1185">Reference proteome</keyword>
<dbReference type="SUPFAM" id="SSF57783">
    <property type="entry name" value="Zinc beta-ribbon"/>
    <property type="match status" value="1"/>
</dbReference>
<dbReference type="PANTHER" id="PTHR11239">
    <property type="entry name" value="DNA-DIRECTED RNA POLYMERASE"/>
    <property type="match status" value="1"/>
</dbReference>
<feature type="binding site" evidence="8">
    <location>
        <position position="111"/>
    </location>
    <ligand>
        <name>Zn(2+)</name>
        <dbReference type="ChEBI" id="CHEBI:29105"/>
        <label>2</label>
    </ligand>
</feature>
<evidence type="ECO:0000313" key="13">
    <source>
        <dbReference type="Proteomes" id="UP000271098"/>
    </source>
</evidence>
<feature type="binding site" evidence="8">
    <location>
        <position position="28"/>
    </location>
    <ligand>
        <name>Zn(2+)</name>
        <dbReference type="ChEBI" id="CHEBI:29105"/>
        <label>1</label>
    </ligand>
</feature>
<feature type="binding site" evidence="8">
    <location>
        <position position="144"/>
    </location>
    <ligand>
        <name>Zn(2+)</name>
        <dbReference type="ChEBI" id="CHEBI:29105"/>
        <label>2</label>
    </ligand>
</feature>
<feature type="binding site" evidence="8">
    <location>
        <position position="114"/>
    </location>
    <ligand>
        <name>Zn(2+)</name>
        <dbReference type="ChEBI" id="CHEBI:29105"/>
        <label>2</label>
    </ligand>
</feature>
<comment type="subcellular location">
    <subcellularLocation>
        <location evidence="1 7">Nucleus</location>
    </subcellularLocation>
</comment>
<protein>
    <recommendedName>
        <fullName evidence="7">DNA-directed RNA polymerase subunit</fullName>
    </recommendedName>
</protein>
<dbReference type="PROSITE" id="PS00466">
    <property type="entry name" value="ZF_TFIIS_1"/>
    <property type="match status" value="1"/>
</dbReference>
<dbReference type="PROSITE" id="PS51133">
    <property type="entry name" value="ZF_TFIIS_2"/>
    <property type="match status" value="1"/>
</dbReference>
<evidence type="ECO:0000256" key="4">
    <source>
        <dbReference type="ARBA" id="ARBA00022771"/>
    </source>
</evidence>
<evidence type="ECO:0000256" key="10">
    <source>
        <dbReference type="RuleBase" id="RU003474"/>
    </source>
</evidence>
<evidence type="ECO:0000256" key="8">
    <source>
        <dbReference type="PIRSR" id="PIRSR005586-1"/>
    </source>
</evidence>
<keyword evidence="7 10" id="KW-0804">Transcription</keyword>
<evidence type="ECO:0000256" key="5">
    <source>
        <dbReference type="ARBA" id="ARBA00022833"/>
    </source>
</evidence>
<dbReference type="CDD" id="cd10509">
    <property type="entry name" value="Zn-ribbon_RPC11"/>
    <property type="match status" value="1"/>
</dbReference>
<dbReference type="SMART" id="SM00440">
    <property type="entry name" value="ZnF_C2C2"/>
    <property type="match status" value="1"/>
</dbReference>
<evidence type="ECO:0000256" key="1">
    <source>
        <dbReference type="ARBA" id="ARBA00004123"/>
    </source>
</evidence>
<reference evidence="14" key="1">
    <citation type="submission" date="2016-06" db="UniProtKB">
        <authorList>
            <consortium name="WormBaseParasite"/>
        </authorList>
    </citation>
    <scope>IDENTIFICATION</scope>
</reference>
<accession>A0A183E631</accession>
<evidence type="ECO:0000256" key="9">
    <source>
        <dbReference type="PIRSR" id="PIRSR005586-2"/>
    </source>
</evidence>
<dbReference type="PIRSF" id="PIRSF005586">
    <property type="entry name" value="RNApol_RpoM"/>
    <property type="match status" value="1"/>
</dbReference>
<evidence type="ECO:0000256" key="7">
    <source>
        <dbReference type="PIRNR" id="PIRNR005586"/>
    </source>
</evidence>
<name>A0A183E631_9BILA</name>
<dbReference type="AlphaFoldDB" id="A0A183E631"/>
<dbReference type="OrthoDB" id="282152at2759"/>
<dbReference type="FunFam" id="2.20.25.10:FF:000051">
    <property type="entry name" value="DNA-directed RNA polymerase subunit"/>
    <property type="match status" value="1"/>
</dbReference>
<evidence type="ECO:0000313" key="12">
    <source>
        <dbReference type="EMBL" id="VDN27859.1"/>
    </source>
</evidence>
<evidence type="ECO:0000313" key="14">
    <source>
        <dbReference type="WBParaSite" id="GPUH_0001644401-mRNA-1"/>
    </source>
</evidence>
<dbReference type="GO" id="GO:0003899">
    <property type="term" value="F:DNA-directed RNA polymerase activity"/>
    <property type="evidence" value="ECO:0007669"/>
    <property type="project" value="InterPro"/>
</dbReference>
<dbReference type="Gene3D" id="2.20.25.10">
    <property type="match status" value="1"/>
</dbReference>
<dbReference type="GO" id="GO:0008270">
    <property type="term" value="F:zinc ion binding"/>
    <property type="evidence" value="ECO:0007669"/>
    <property type="project" value="UniProtKB-KW"/>
</dbReference>
<dbReference type="InterPro" id="IPR001222">
    <property type="entry name" value="Znf_TFIIS"/>
</dbReference>
<dbReference type="GO" id="GO:0003676">
    <property type="term" value="F:nucleic acid binding"/>
    <property type="evidence" value="ECO:0007669"/>
    <property type="project" value="InterPro"/>
</dbReference>
<feature type="binding site" evidence="8">
    <location>
        <position position="5"/>
    </location>
    <ligand>
        <name>Zn(2+)</name>
        <dbReference type="ChEBI" id="CHEBI:29105"/>
        <label>1</label>
    </ligand>
</feature>
<dbReference type="InterPro" id="IPR001529">
    <property type="entry name" value="Zn_ribbon_RPB9"/>
</dbReference>
<reference evidence="12 13" key="2">
    <citation type="submission" date="2018-11" db="EMBL/GenBank/DDBJ databases">
        <authorList>
            <consortium name="Pathogen Informatics"/>
        </authorList>
    </citation>
    <scope>NUCLEOTIDE SEQUENCE [LARGE SCALE GENOMIC DNA]</scope>
</reference>
<dbReference type="WBParaSite" id="GPUH_0001644401-mRNA-1">
    <property type="protein sequence ID" value="GPUH_0001644401-mRNA-1"/>
    <property type="gene ID" value="GPUH_0001644401"/>
</dbReference>
<keyword evidence="6 7" id="KW-0539">Nucleus</keyword>
<evidence type="ECO:0000256" key="3">
    <source>
        <dbReference type="ARBA" id="ARBA00022723"/>
    </source>
</evidence>
<keyword evidence="4 9" id="KW-0863">Zinc-finger</keyword>
<keyword evidence="2 7" id="KW-0240">DNA-directed RNA polymerase</keyword>